<feature type="transmembrane region" description="Helical" evidence="7">
    <location>
        <begin position="190"/>
        <end position="207"/>
    </location>
</feature>
<evidence type="ECO:0000256" key="6">
    <source>
        <dbReference type="ARBA" id="ARBA00023136"/>
    </source>
</evidence>
<dbReference type="AlphaFoldDB" id="A0A1G1KQR1"/>
<dbReference type="GO" id="GO:0005886">
    <property type="term" value="C:plasma membrane"/>
    <property type="evidence" value="ECO:0007669"/>
    <property type="project" value="UniProtKB-SubCell"/>
</dbReference>
<sequence>MKKIKLSDYIFSRAKSLAGIFRAMKNRNYRIFFIGQLISLTGTWMQQIALSWLVYRLTNSPFLLGMVGFVGLIPCFFITPVAGVIADRYDHRKMLVITQTLSMVQAVILSVLVLTNRINYVHVMILSAFLGIVNAFDMTIRQAFTIEMIDRKEDLSNAIALNSSLFNIARLVGPSIAGVLIAAAGEGICFVLNSVSYFAIIISLLVIKTKRRHVAQNGNSVFLDIKEGFRYAFGFIPIRSILLLLALVSLVGVPYQVLMPVFAKDVLHGGAHTLGFLSSMAGLGALAGAIYLAMRISVIGLGRMIAWAAAIFGVGMIFFSFSRVLWLSMLMIFISGFGAMVQMASSNTVLQTIADDDKRGRVMSFYTLSFIGTVPFGSLLAGSLASKIGAPSTLFISGVCCIAGAVLFFKKLPRFREQIRPVYVRKGIIPEVAKGIQSTT</sequence>
<feature type="transmembrane region" description="Helical" evidence="7">
    <location>
        <begin position="304"/>
        <end position="321"/>
    </location>
</feature>
<dbReference type="InterPro" id="IPR010290">
    <property type="entry name" value="TM_effector"/>
</dbReference>
<dbReference type="InterPro" id="IPR020846">
    <property type="entry name" value="MFS_dom"/>
</dbReference>
<feature type="transmembrane region" description="Helical" evidence="7">
    <location>
        <begin position="120"/>
        <end position="138"/>
    </location>
</feature>
<dbReference type="PANTHER" id="PTHR23513">
    <property type="entry name" value="INTEGRAL MEMBRANE EFFLUX PROTEIN-RELATED"/>
    <property type="match status" value="1"/>
</dbReference>
<dbReference type="GO" id="GO:0022857">
    <property type="term" value="F:transmembrane transporter activity"/>
    <property type="evidence" value="ECO:0007669"/>
    <property type="project" value="InterPro"/>
</dbReference>
<feature type="transmembrane region" description="Helical" evidence="7">
    <location>
        <begin position="327"/>
        <end position="350"/>
    </location>
</feature>
<dbReference type="Gene3D" id="1.20.1250.20">
    <property type="entry name" value="MFS general substrate transporter like domains"/>
    <property type="match status" value="2"/>
</dbReference>
<dbReference type="PROSITE" id="PS50850">
    <property type="entry name" value="MFS"/>
    <property type="match status" value="2"/>
</dbReference>
<evidence type="ECO:0000256" key="4">
    <source>
        <dbReference type="ARBA" id="ARBA00022692"/>
    </source>
</evidence>
<dbReference type="Pfam" id="PF05977">
    <property type="entry name" value="MFS_3"/>
    <property type="match status" value="1"/>
</dbReference>
<dbReference type="SUPFAM" id="SSF103473">
    <property type="entry name" value="MFS general substrate transporter"/>
    <property type="match status" value="1"/>
</dbReference>
<feature type="transmembrane region" description="Helical" evidence="7">
    <location>
        <begin position="388"/>
        <end position="409"/>
    </location>
</feature>
<protein>
    <submittedName>
        <fullName evidence="9">MFS transporter</fullName>
    </submittedName>
</protein>
<accession>A0A1G1KQR1</accession>
<evidence type="ECO:0000313" key="9">
    <source>
        <dbReference type="EMBL" id="OGW95280.1"/>
    </source>
</evidence>
<keyword evidence="3" id="KW-1003">Cell membrane</keyword>
<keyword evidence="5 7" id="KW-1133">Transmembrane helix</keyword>
<dbReference type="CDD" id="cd06173">
    <property type="entry name" value="MFS_MefA_like"/>
    <property type="match status" value="1"/>
</dbReference>
<feature type="transmembrane region" description="Helical" evidence="7">
    <location>
        <begin position="273"/>
        <end position="292"/>
    </location>
</feature>
<name>A0A1G1KQR1_9BACT</name>
<evidence type="ECO:0000256" key="3">
    <source>
        <dbReference type="ARBA" id="ARBA00022475"/>
    </source>
</evidence>
<keyword evidence="2" id="KW-0813">Transport</keyword>
<dbReference type="EMBL" id="MHFR01000068">
    <property type="protein sequence ID" value="OGW95280.1"/>
    <property type="molecule type" value="Genomic_DNA"/>
</dbReference>
<comment type="subcellular location">
    <subcellularLocation>
        <location evidence="1">Cell membrane</location>
        <topology evidence="1">Multi-pass membrane protein</topology>
    </subcellularLocation>
</comment>
<dbReference type="InterPro" id="IPR036259">
    <property type="entry name" value="MFS_trans_sf"/>
</dbReference>
<feature type="transmembrane region" description="Helical" evidence="7">
    <location>
        <begin position="159"/>
        <end position="184"/>
    </location>
</feature>
<keyword evidence="6 7" id="KW-0472">Membrane</keyword>
<keyword evidence="4 7" id="KW-0812">Transmembrane</keyword>
<feature type="transmembrane region" description="Helical" evidence="7">
    <location>
        <begin position="31"/>
        <end position="55"/>
    </location>
</feature>
<proteinExistence type="predicted"/>
<evidence type="ECO:0000256" key="5">
    <source>
        <dbReference type="ARBA" id="ARBA00022989"/>
    </source>
</evidence>
<feature type="domain" description="Major facilitator superfamily (MFS) profile" evidence="8">
    <location>
        <begin position="232"/>
        <end position="440"/>
    </location>
</feature>
<feature type="transmembrane region" description="Helical" evidence="7">
    <location>
        <begin position="362"/>
        <end position="382"/>
    </location>
</feature>
<reference evidence="9 10" key="1">
    <citation type="journal article" date="2016" name="Nat. Commun.">
        <title>Thousands of microbial genomes shed light on interconnected biogeochemical processes in an aquifer system.</title>
        <authorList>
            <person name="Anantharaman K."/>
            <person name="Brown C.T."/>
            <person name="Hug L.A."/>
            <person name="Sharon I."/>
            <person name="Castelle C.J."/>
            <person name="Probst A.J."/>
            <person name="Thomas B.C."/>
            <person name="Singh A."/>
            <person name="Wilkins M.J."/>
            <person name="Karaoz U."/>
            <person name="Brodie E.L."/>
            <person name="Williams K.H."/>
            <person name="Hubbard S.S."/>
            <person name="Banfield J.F."/>
        </authorList>
    </citation>
    <scope>NUCLEOTIDE SEQUENCE [LARGE SCALE GENOMIC DNA]</scope>
</reference>
<feature type="transmembrane region" description="Helical" evidence="7">
    <location>
        <begin position="228"/>
        <end position="253"/>
    </location>
</feature>
<organism evidence="9 10">
    <name type="scientific">Candidatus Danuiimicrobium aquiferis</name>
    <dbReference type="NCBI Taxonomy" id="1801832"/>
    <lineage>
        <taxon>Bacteria</taxon>
        <taxon>Pseudomonadati</taxon>
        <taxon>Candidatus Omnitrophota</taxon>
        <taxon>Candidatus Danuiimicrobium</taxon>
    </lineage>
</organism>
<dbReference type="Proteomes" id="UP000178187">
    <property type="component" value="Unassembled WGS sequence"/>
</dbReference>
<gene>
    <name evidence="9" type="ORF">A3G33_04885</name>
</gene>
<evidence type="ECO:0000256" key="2">
    <source>
        <dbReference type="ARBA" id="ARBA00022448"/>
    </source>
</evidence>
<feature type="transmembrane region" description="Helical" evidence="7">
    <location>
        <begin position="61"/>
        <end position="82"/>
    </location>
</feature>
<evidence type="ECO:0000313" key="10">
    <source>
        <dbReference type="Proteomes" id="UP000178187"/>
    </source>
</evidence>
<dbReference type="PANTHER" id="PTHR23513:SF11">
    <property type="entry name" value="STAPHYLOFERRIN A TRANSPORTER"/>
    <property type="match status" value="1"/>
</dbReference>
<evidence type="ECO:0000256" key="1">
    <source>
        <dbReference type="ARBA" id="ARBA00004651"/>
    </source>
</evidence>
<comment type="caution">
    <text evidence="9">The sequence shown here is derived from an EMBL/GenBank/DDBJ whole genome shotgun (WGS) entry which is preliminary data.</text>
</comment>
<evidence type="ECO:0000259" key="8">
    <source>
        <dbReference type="PROSITE" id="PS50850"/>
    </source>
</evidence>
<evidence type="ECO:0000256" key="7">
    <source>
        <dbReference type="SAM" id="Phobius"/>
    </source>
</evidence>
<feature type="transmembrane region" description="Helical" evidence="7">
    <location>
        <begin position="94"/>
        <end position="114"/>
    </location>
</feature>
<feature type="domain" description="Major facilitator superfamily (MFS) profile" evidence="8">
    <location>
        <begin position="1"/>
        <end position="211"/>
    </location>
</feature>